<dbReference type="EMBL" id="JBBWWQ010000010">
    <property type="protein sequence ID" value="KAK8936997.1"/>
    <property type="molecule type" value="Genomic_DNA"/>
</dbReference>
<dbReference type="InterPro" id="IPR009057">
    <property type="entry name" value="Homeodomain-like_sf"/>
</dbReference>
<feature type="region of interest" description="Disordered" evidence="6">
    <location>
        <begin position="54"/>
        <end position="98"/>
    </location>
</feature>
<feature type="region of interest" description="Disordered" evidence="6">
    <location>
        <begin position="319"/>
        <end position="374"/>
    </location>
</feature>
<evidence type="ECO:0000313" key="9">
    <source>
        <dbReference type="Proteomes" id="UP001418222"/>
    </source>
</evidence>
<evidence type="ECO:0000256" key="5">
    <source>
        <dbReference type="ARBA" id="ARBA00023242"/>
    </source>
</evidence>
<dbReference type="PROSITE" id="PS51294">
    <property type="entry name" value="HTH_MYB"/>
    <property type="match status" value="1"/>
</dbReference>
<accession>A0AAP0BFL2</accession>
<feature type="region of interest" description="Disordered" evidence="6">
    <location>
        <begin position="161"/>
        <end position="194"/>
    </location>
</feature>
<comment type="caution">
    <text evidence="8">The sequence shown here is derived from an EMBL/GenBank/DDBJ whole genome shotgun (WGS) entry which is preliminary data.</text>
</comment>
<dbReference type="InterPro" id="IPR001005">
    <property type="entry name" value="SANT/Myb"/>
</dbReference>
<dbReference type="FunFam" id="1.10.10.60:FF:000007">
    <property type="entry name" value="Two-component response regulator"/>
    <property type="match status" value="1"/>
</dbReference>
<keyword evidence="4" id="KW-0804">Transcription</keyword>
<gene>
    <name evidence="8" type="primary">GLK1</name>
    <name evidence="8" type="ORF">KSP39_PZI011974</name>
</gene>
<feature type="compositionally biased region" description="Basic and acidic residues" evidence="6">
    <location>
        <begin position="81"/>
        <end position="91"/>
    </location>
</feature>
<dbReference type="Proteomes" id="UP001418222">
    <property type="component" value="Unassembled WGS sequence"/>
</dbReference>
<evidence type="ECO:0000256" key="2">
    <source>
        <dbReference type="ARBA" id="ARBA00023015"/>
    </source>
</evidence>
<dbReference type="Pfam" id="PF00249">
    <property type="entry name" value="Myb_DNA-binding"/>
    <property type="match status" value="1"/>
</dbReference>
<dbReference type="PANTHER" id="PTHR31003:SF16">
    <property type="entry name" value="TRANSCRIPTION FACTOR HHO2"/>
    <property type="match status" value="1"/>
</dbReference>
<dbReference type="SUPFAM" id="SSF46689">
    <property type="entry name" value="Homeodomain-like"/>
    <property type="match status" value="1"/>
</dbReference>
<evidence type="ECO:0000256" key="1">
    <source>
        <dbReference type="ARBA" id="ARBA00004123"/>
    </source>
</evidence>
<comment type="subcellular location">
    <subcellularLocation>
        <location evidence="1">Nucleus</location>
    </subcellularLocation>
</comment>
<dbReference type="AlphaFoldDB" id="A0AAP0BFL2"/>
<feature type="compositionally biased region" description="Basic and acidic residues" evidence="6">
    <location>
        <begin position="167"/>
        <end position="184"/>
    </location>
</feature>
<evidence type="ECO:0000313" key="8">
    <source>
        <dbReference type="EMBL" id="KAK8936997.1"/>
    </source>
</evidence>
<keyword evidence="5" id="KW-0539">Nucleus</keyword>
<dbReference type="Gene3D" id="1.10.10.60">
    <property type="entry name" value="Homeodomain-like"/>
    <property type="match status" value="1"/>
</dbReference>
<dbReference type="InterPro" id="IPR044787">
    <property type="entry name" value="HHO5-like"/>
</dbReference>
<keyword evidence="9" id="KW-1185">Reference proteome</keyword>
<feature type="compositionally biased region" description="Low complexity" evidence="6">
    <location>
        <begin position="356"/>
        <end position="365"/>
    </location>
</feature>
<evidence type="ECO:0000256" key="3">
    <source>
        <dbReference type="ARBA" id="ARBA00023125"/>
    </source>
</evidence>
<sequence>MLSMAEAEPSQRDFLKALEDERRKIQMFSRELPLTLQLINEEIDSLRRRRRRRMESEDASSERPVFQDFMPIKPLSSSSRSEGELNNEKGSSDCTPDLLRSVNLNDIAAADESSDERGTLRKPVAVNARRVWGAFQPFERNKPATTAAEVHVPFTAPSVSSTTVMTTERRKDGCGEVEKEEERQSLAPVGPNRKHRRCWSPDLHRKFLNALETLGGSHVATPKQIREMMKVDSLTNDEVKSHLQKYRLHTKRPAATVHNSVGTRTPPHFVLLGSIWVPPQEYTLAAAEAAERTEGSGSALKETCSPAASLPLELRLQEEQSAKKQQRNRPSSGAVHLERMDSQDDDSLLDDAATKSNSSSSSLSSQTTTVLPPL</sequence>
<dbReference type="GO" id="GO:0003677">
    <property type="term" value="F:DNA binding"/>
    <property type="evidence" value="ECO:0007669"/>
    <property type="project" value="UniProtKB-KW"/>
</dbReference>
<dbReference type="NCBIfam" id="TIGR01557">
    <property type="entry name" value="myb_SHAQKYF"/>
    <property type="match status" value="1"/>
</dbReference>
<dbReference type="GO" id="GO:0003700">
    <property type="term" value="F:DNA-binding transcription factor activity"/>
    <property type="evidence" value="ECO:0007669"/>
    <property type="project" value="InterPro"/>
</dbReference>
<dbReference type="InterPro" id="IPR058673">
    <property type="entry name" value="HHO5-like_N"/>
</dbReference>
<dbReference type="GO" id="GO:0005634">
    <property type="term" value="C:nucleus"/>
    <property type="evidence" value="ECO:0007669"/>
    <property type="project" value="UniProtKB-SubCell"/>
</dbReference>
<dbReference type="Pfam" id="PF26575">
    <property type="entry name" value="HHO5_N"/>
    <property type="match status" value="1"/>
</dbReference>
<organism evidence="8 9">
    <name type="scientific">Platanthera zijinensis</name>
    <dbReference type="NCBI Taxonomy" id="2320716"/>
    <lineage>
        <taxon>Eukaryota</taxon>
        <taxon>Viridiplantae</taxon>
        <taxon>Streptophyta</taxon>
        <taxon>Embryophyta</taxon>
        <taxon>Tracheophyta</taxon>
        <taxon>Spermatophyta</taxon>
        <taxon>Magnoliopsida</taxon>
        <taxon>Liliopsida</taxon>
        <taxon>Asparagales</taxon>
        <taxon>Orchidaceae</taxon>
        <taxon>Orchidoideae</taxon>
        <taxon>Orchideae</taxon>
        <taxon>Orchidinae</taxon>
        <taxon>Platanthera</taxon>
    </lineage>
</organism>
<dbReference type="PANTHER" id="PTHR31003">
    <property type="entry name" value="MYB FAMILY TRANSCRIPTION FACTOR"/>
    <property type="match status" value="1"/>
</dbReference>
<keyword evidence="2" id="KW-0805">Transcription regulation</keyword>
<dbReference type="InterPro" id="IPR017930">
    <property type="entry name" value="Myb_dom"/>
</dbReference>
<dbReference type="InterPro" id="IPR006447">
    <property type="entry name" value="Myb_dom_plants"/>
</dbReference>
<protein>
    <submittedName>
        <fullName evidence="8">Transcription factor GLK1</fullName>
    </submittedName>
</protein>
<proteinExistence type="predicted"/>
<reference evidence="8 9" key="1">
    <citation type="journal article" date="2022" name="Nat. Plants">
        <title>Genomes of leafy and leafless Platanthera orchids illuminate the evolution of mycoheterotrophy.</title>
        <authorList>
            <person name="Li M.H."/>
            <person name="Liu K.W."/>
            <person name="Li Z."/>
            <person name="Lu H.C."/>
            <person name="Ye Q.L."/>
            <person name="Zhang D."/>
            <person name="Wang J.Y."/>
            <person name="Li Y.F."/>
            <person name="Zhong Z.M."/>
            <person name="Liu X."/>
            <person name="Yu X."/>
            <person name="Liu D.K."/>
            <person name="Tu X.D."/>
            <person name="Liu B."/>
            <person name="Hao Y."/>
            <person name="Liao X.Y."/>
            <person name="Jiang Y.T."/>
            <person name="Sun W.H."/>
            <person name="Chen J."/>
            <person name="Chen Y.Q."/>
            <person name="Ai Y."/>
            <person name="Zhai J.W."/>
            <person name="Wu S.S."/>
            <person name="Zhou Z."/>
            <person name="Hsiao Y.Y."/>
            <person name="Wu W.L."/>
            <person name="Chen Y.Y."/>
            <person name="Lin Y.F."/>
            <person name="Hsu J.L."/>
            <person name="Li C.Y."/>
            <person name="Wang Z.W."/>
            <person name="Zhao X."/>
            <person name="Zhong W.Y."/>
            <person name="Ma X.K."/>
            <person name="Ma L."/>
            <person name="Huang J."/>
            <person name="Chen G.Z."/>
            <person name="Huang M.Z."/>
            <person name="Huang L."/>
            <person name="Peng D.H."/>
            <person name="Luo Y.B."/>
            <person name="Zou S.Q."/>
            <person name="Chen S.P."/>
            <person name="Lan S."/>
            <person name="Tsai W.C."/>
            <person name="Van de Peer Y."/>
            <person name="Liu Z.J."/>
        </authorList>
    </citation>
    <scope>NUCLEOTIDE SEQUENCE [LARGE SCALE GENOMIC DNA]</scope>
    <source>
        <strain evidence="8">Lor287</strain>
    </source>
</reference>
<feature type="domain" description="HTH myb-type" evidence="7">
    <location>
        <begin position="193"/>
        <end position="251"/>
    </location>
</feature>
<evidence type="ECO:0000259" key="7">
    <source>
        <dbReference type="PROSITE" id="PS51294"/>
    </source>
</evidence>
<evidence type="ECO:0000256" key="4">
    <source>
        <dbReference type="ARBA" id="ARBA00023163"/>
    </source>
</evidence>
<keyword evidence="3" id="KW-0238">DNA-binding</keyword>
<evidence type="ECO:0000256" key="6">
    <source>
        <dbReference type="SAM" id="MobiDB-lite"/>
    </source>
</evidence>
<name>A0AAP0BFL2_9ASPA</name>